<keyword evidence="1" id="KW-1133">Transmembrane helix</keyword>
<proteinExistence type="predicted"/>
<keyword evidence="1" id="KW-0472">Membrane</keyword>
<evidence type="ECO:0000313" key="2">
    <source>
        <dbReference type="EMBL" id="EMF82297.1"/>
    </source>
</evidence>
<dbReference type="AlphaFoldDB" id="M3FPM5"/>
<evidence type="ECO:0000313" key="3">
    <source>
        <dbReference type="Proteomes" id="UP000011770"/>
    </source>
</evidence>
<keyword evidence="1" id="KW-0812">Transmembrane</keyword>
<name>M3FPM5_9LEPT</name>
<accession>M3FPM5</accession>
<protein>
    <submittedName>
        <fullName evidence="2">Uncharacterized protein</fullName>
    </submittedName>
</protein>
<dbReference type="EMBL" id="AHOR02000025">
    <property type="protein sequence ID" value="EMF82297.1"/>
    <property type="molecule type" value="Genomic_DNA"/>
</dbReference>
<dbReference type="Proteomes" id="UP000011770">
    <property type="component" value="Unassembled WGS sequence"/>
</dbReference>
<comment type="caution">
    <text evidence="2">The sequence shown here is derived from an EMBL/GenBank/DDBJ whole genome shotgun (WGS) entry which is preliminary data.</text>
</comment>
<organism evidence="2 3">
    <name type="scientific">Leptospira weilii serovar Topaz str. LT2116</name>
    <dbReference type="NCBI Taxonomy" id="1088540"/>
    <lineage>
        <taxon>Bacteria</taxon>
        <taxon>Pseudomonadati</taxon>
        <taxon>Spirochaetota</taxon>
        <taxon>Spirochaetia</taxon>
        <taxon>Leptospirales</taxon>
        <taxon>Leptospiraceae</taxon>
        <taxon>Leptospira</taxon>
    </lineage>
</organism>
<evidence type="ECO:0000256" key="1">
    <source>
        <dbReference type="SAM" id="Phobius"/>
    </source>
</evidence>
<sequence>MRIWIKLFWILISGSVVVLLYLCIHPLKEGESLLVIDGSGEILSYTSGPGYVFELETVFPWRYDVVRFSTHSRISNVVLNMDVSSGMFPENSPEGKIKIGFEVRYSLYSNQAFEFLEAAGITKEKIDSYIRKMLYFILRKKVEKFLVDPNTLRTNLDDYLRTNFSADILSEEKTFQTLNVKILDLQIPEPALIAGIYRNQNLLLQRKMELVLALGKAETHKIEDDAKTSALLKRLERTKDFISKNPDMREFLFYESLADNVEVVLLPSEMILGEIPSSKKKKNGAMKRPKEVE</sequence>
<feature type="transmembrane region" description="Helical" evidence="1">
    <location>
        <begin position="7"/>
        <end position="27"/>
    </location>
</feature>
<reference evidence="2 3" key="1">
    <citation type="submission" date="2013-01" db="EMBL/GenBank/DDBJ databases">
        <authorList>
            <person name="Harkins D.M."/>
            <person name="Durkin A.S."/>
            <person name="Brinkac L.M."/>
            <person name="Haft D.H."/>
            <person name="Selengut J.D."/>
            <person name="Sanka R."/>
            <person name="DePew J."/>
            <person name="Purushe J."/>
            <person name="Tulsiani S.M."/>
            <person name="Graham G.C."/>
            <person name="Burns M.-A."/>
            <person name="Dohnt M.F."/>
            <person name="Smythe L.D."/>
            <person name="McKay D.B."/>
            <person name="Craig S.B."/>
            <person name="Vinetz J.M."/>
            <person name="Sutton G.G."/>
            <person name="Nierman W.C."/>
            <person name="Fouts D.E."/>
        </authorList>
    </citation>
    <scope>NUCLEOTIDE SEQUENCE [LARGE SCALE GENOMIC DNA]</scope>
    <source>
        <strain evidence="2 3">LT2116</strain>
    </source>
</reference>
<gene>
    <name evidence="2" type="ORF">LEP1GSC188_4718</name>
</gene>